<keyword evidence="2" id="KW-0813">Transport</keyword>
<feature type="compositionally biased region" description="Low complexity" evidence="10">
    <location>
        <begin position="253"/>
        <end position="278"/>
    </location>
</feature>
<dbReference type="InterPro" id="IPR050480">
    <property type="entry name" value="CysZ-like"/>
</dbReference>
<evidence type="ECO:0000256" key="2">
    <source>
        <dbReference type="ARBA" id="ARBA00022448"/>
    </source>
</evidence>
<dbReference type="PANTHER" id="PTHR37468">
    <property type="entry name" value="SULFATE TRANSPORTER CYSZ"/>
    <property type="match status" value="1"/>
</dbReference>
<organism evidence="12 13">
    <name type="scientific">Streptomyces chumphonensis</name>
    <dbReference type="NCBI Taxonomy" id="1214925"/>
    <lineage>
        <taxon>Bacteria</taxon>
        <taxon>Bacillati</taxon>
        <taxon>Actinomycetota</taxon>
        <taxon>Actinomycetes</taxon>
        <taxon>Kitasatosporales</taxon>
        <taxon>Streptomycetaceae</taxon>
        <taxon>Streptomyces</taxon>
    </lineage>
</organism>
<keyword evidence="6 11" id="KW-0812">Transmembrane</keyword>
<evidence type="ECO:0000256" key="6">
    <source>
        <dbReference type="ARBA" id="ARBA00022692"/>
    </source>
</evidence>
<comment type="subcellular location">
    <subcellularLocation>
        <location evidence="1">Membrane</location>
        <topology evidence="1">Multi-pass membrane protein</topology>
    </subcellularLocation>
</comment>
<keyword evidence="9 11" id="KW-0472">Membrane</keyword>
<evidence type="ECO:0000256" key="4">
    <source>
        <dbReference type="ARBA" id="ARBA00022519"/>
    </source>
</evidence>
<keyword evidence="13" id="KW-1185">Reference proteome</keyword>
<dbReference type="Pfam" id="PF07264">
    <property type="entry name" value="EI24"/>
    <property type="match status" value="1"/>
</dbReference>
<dbReference type="GO" id="GO:0000103">
    <property type="term" value="P:sulfate assimilation"/>
    <property type="evidence" value="ECO:0007669"/>
    <property type="project" value="TreeGrafter"/>
</dbReference>
<evidence type="ECO:0000256" key="8">
    <source>
        <dbReference type="ARBA" id="ARBA00023032"/>
    </source>
</evidence>
<evidence type="ECO:0000256" key="9">
    <source>
        <dbReference type="ARBA" id="ARBA00023136"/>
    </source>
</evidence>
<feature type="transmembrane region" description="Helical" evidence="11">
    <location>
        <begin position="24"/>
        <end position="51"/>
    </location>
</feature>
<feature type="transmembrane region" description="Helical" evidence="11">
    <location>
        <begin position="71"/>
        <end position="100"/>
    </location>
</feature>
<evidence type="ECO:0000256" key="7">
    <source>
        <dbReference type="ARBA" id="ARBA00022989"/>
    </source>
</evidence>
<evidence type="ECO:0000256" key="1">
    <source>
        <dbReference type="ARBA" id="ARBA00004141"/>
    </source>
</evidence>
<keyword evidence="3" id="KW-1003">Cell membrane</keyword>
<evidence type="ECO:0000256" key="5">
    <source>
        <dbReference type="ARBA" id="ARBA00022605"/>
    </source>
</evidence>
<gene>
    <name evidence="12" type="ORF">IF129_00560</name>
</gene>
<keyword evidence="5" id="KW-0028">Amino-acid biosynthesis</keyword>
<feature type="region of interest" description="Disordered" evidence="10">
    <location>
        <begin position="246"/>
        <end position="291"/>
    </location>
</feature>
<keyword evidence="8" id="KW-0764">Sulfate transport</keyword>
<dbReference type="AlphaFoldDB" id="A0A927EVM8"/>
<dbReference type="EMBL" id="JACXYU010000001">
    <property type="protein sequence ID" value="MBD3930065.1"/>
    <property type="molecule type" value="Genomic_DNA"/>
</dbReference>
<protein>
    <submittedName>
        <fullName evidence="12">EI24 domain-containing protein</fullName>
    </submittedName>
</protein>
<evidence type="ECO:0000313" key="12">
    <source>
        <dbReference type="EMBL" id="MBD3930065.1"/>
    </source>
</evidence>
<feature type="transmembrane region" description="Helical" evidence="11">
    <location>
        <begin position="163"/>
        <end position="184"/>
    </location>
</feature>
<comment type="caution">
    <text evidence="12">The sequence shown here is derived from an EMBL/GenBank/DDBJ whole genome shotgun (WGS) entry which is preliminary data.</text>
</comment>
<evidence type="ECO:0000313" key="13">
    <source>
        <dbReference type="Proteomes" id="UP000632289"/>
    </source>
</evidence>
<dbReference type="Proteomes" id="UP000632289">
    <property type="component" value="Unassembled WGS sequence"/>
</dbReference>
<proteinExistence type="predicted"/>
<feature type="transmembrane region" description="Helical" evidence="11">
    <location>
        <begin position="205"/>
        <end position="228"/>
    </location>
</feature>
<dbReference type="RefSeq" id="WP_191207379.1">
    <property type="nucleotide sequence ID" value="NZ_BAABKL010000025.1"/>
</dbReference>
<dbReference type="InterPro" id="IPR059112">
    <property type="entry name" value="CysZ/EI24"/>
</dbReference>
<dbReference type="PANTHER" id="PTHR37468:SF1">
    <property type="entry name" value="SULFATE TRANSPORTER CYSZ"/>
    <property type="match status" value="1"/>
</dbReference>
<dbReference type="GO" id="GO:0005886">
    <property type="term" value="C:plasma membrane"/>
    <property type="evidence" value="ECO:0007669"/>
    <property type="project" value="TreeGrafter"/>
</dbReference>
<evidence type="ECO:0000256" key="3">
    <source>
        <dbReference type="ARBA" id="ARBA00022475"/>
    </source>
</evidence>
<feature type="compositionally biased region" description="Gly residues" evidence="10">
    <location>
        <begin position="279"/>
        <end position="291"/>
    </location>
</feature>
<feature type="transmembrane region" description="Helical" evidence="11">
    <location>
        <begin position="138"/>
        <end position="157"/>
    </location>
</feature>
<dbReference type="GO" id="GO:0009675">
    <property type="term" value="F:high-affinity sulfate:proton symporter activity"/>
    <property type="evidence" value="ECO:0007669"/>
    <property type="project" value="TreeGrafter"/>
</dbReference>
<keyword evidence="4" id="KW-0997">Cell inner membrane</keyword>
<keyword evidence="7 11" id="KW-1133">Transmembrane helix</keyword>
<evidence type="ECO:0000256" key="10">
    <source>
        <dbReference type="SAM" id="MobiDB-lite"/>
    </source>
</evidence>
<name>A0A927EVM8_9ACTN</name>
<evidence type="ECO:0000256" key="11">
    <source>
        <dbReference type="SAM" id="Phobius"/>
    </source>
</evidence>
<reference evidence="12" key="1">
    <citation type="submission" date="2020-09" db="EMBL/GenBank/DDBJ databases">
        <title>Secondary metabolite and genome analysis of marine Streptomyces chumphonensis KK1-2T.</title>
        <authorList>
            <person name="Phongsopitanun W."/>
            <person name="Kanchanasin P."/>
            <person name="Pittayakhajonwut P."/>
            <person name="Suwanborirux K."/>
            <person name="Tanasupawat S."/>
        </authorList>
    </citation>
    <scope>NUCLEOTIDE SEQUENCE</scope>
    <source>
        <strain evidence="12">KK1-2</strain>
    </source>
</reference>
<dbReference type="GO" id="GO:0019344">
    <property type="term" value="P:cysteine biosynthetic process"/>
    <property type="evidence" value="ECO:0007669"/>
    <property type="project" value="TreeGrafter"/>
</dbReference>
<accession>A0A927EVM8</accession>
<sequence length="291" mass="30394">MSDLATGARCLGKGQGWVARNGRWYGFGLIPAAIALVLYLAALVALGVYAGDIAQWATPFADDWGAAWRTALRVSVGVVLFAGGLLLAVLTFTAVTLLIGDPFYEKLSEKVEEDEGGCPAGPDRPLWRELWTSACDSLYVLMWALVFAIPLFLLGFVPFVGQTVVPVVGLCVSGFFLTVELASVAMQRRGLPVRERMRVLRRRKALVLGFGVPLAAAFLVPFVAVLLMPGAVAGATLLARDVLGEGTRPRPAPGAGTAAPGPYGPATAPYGPQVAAPHGPGGPGGRPGPYA</sequence>